<name>A0A8J6TJA5_9CHLR</name>
<dbReference type="InterPro" id="IPR042099">
    <property type="entry name" value="ANL_N_sf"/>
</dbReference>
<dbReference type="InterPro" id="IPR055378">
    <property type="entry name" value="GH3_C"/>
</dbReference>
<evidence type="ECO:0000313" key="3">
    <source>
        <dbReference type="EMBL" id="MBC8335834.1"/>
    </source>
</evidence>
<dbReference type="AlphaFoldDB" id="A0A8J6TJA5"/>
<dbReference type="Pfam" id="PF23571">
    <property type="entry name" value="GH3_M"/>
    <property type="match status" value="1"/>
</dbReference>
<evidence type="ECO:0000259" key="1">
    <source>
        <dbReference type="Pfam" id="PF23571"/>
    </source>
</evidence>
<sequence length="536" mass="61558">MENSYKLIEEGRKDELWKKHCGYLKLSRSEFREIQERLLLEQLRFLCKSTFSIRMMGGNAPSTVEEFRNIVPLTTFSEYSDILNDKKDDGLPMEPYVWARTSGQSSDQGPKWIPYTKAMFDHLSDPVIGAMLMSSCSETGVVNLERNDKFLMATAPPPYASGYIARSTRDNLEAIFLPSLEEGEKMSYGERVAAGFKLALEQGLDYFMGISIVLARMGEQFESQTSNSRPSKELFNLAILWRLLRALVISKINNRPILPKDIWKLKGIMSGGTDTEIYKDKIEYYWGKKPLEGFACTEGGNLGMQSWNYKGMTFFPDSVFFEFITLEDYDRNKEDPSYLLKTYLYDELEEGIYELVFSSFYGGVFVRYRIGDFFEVISNDDNEIGTELPQMKFYSRISGIIDLGGLLRLTERNIWKTIEATDIKYNDWVARKEVIDSVTKLHIYIDIKDDENTTNDSVHLTLNQKLSEKFAEYNDFREMIGADPLVVTILPTGSFDSYMKMQIKAGADLAHLKPPHMQPSDAIMETLKTVLYENVI</sequence>
<dbReference type="Proteomes" id="UP000614469">
    <property type="component" value="Unassembled WGS sequence"/>
</dbReference>
<dbReference type="GO" id="GO:0005737">
    <property type="term" value="C:cytoplasm"/>
    <property type="evidence" value="ECO:0007669"/>
    <property type="project" value="TreeGrafter"/>
</dbReference>
<dbReference type="PANTHER" id="PTHR31901:SF9">
    <property type="entry name" value="GH3 DOMAIN-CONTAINING PROTEIN"/>
    <property type="match status" value="1"/>
</dbReference>
<dbReference type="EMBL" id="JACNJN010000124">
    <property type="protein sequence ID" value="MBC8335834.1"/>
    <property type="molecule type" value="Genomic_DNA"/>
</dbReference>
<comment type="caution">
    <text evidence="3">The sequence shown here is derived from an EMBL/GenBank/DDBJ whole genome shotgun (WGS) entry which is preliminary data.</text>
</comment>
<evidence type="ECO:0000259" key="2">
    <source>
        <dbReference type="Pfam" id="PF23572"/>
    </source>
</evidence>
<dbReference type="PANTHER" id="PTHR31901">
    <property type="entry name" value="GH3 DOMAIN-CONTAINING PROTEIN"/>
    <property type="match status" value="1"/>
</dbReference>
<protein>
    <submittedName>
        <fullName evidence="3">GH3 auxin-responsive promoter family protein</fullName>
    </submittedName>
</protein>
<dbReference type="Pfam" id="PF23572">
    <property type="entry name" value="GH3_C"/>
    <property type="match status" value="1"/>
</dbReference>
<accession>A0A8J6TJA5</accession>
<organism evidence="3 4">
    <name type="scientific">Candidatus Desulfolinea nitratireducens</name>
    <dbReference type="NCBI Taxonomy" id="2841698"/>
    <lineage>
        <taxon>Bacteria</taxon>
        <taxon>Bacillati</taxon>
        <taxon>Chloroflexota</taxon>
        <taxon>Anaerolineae</taxon>
        <taxon>Anaerolineales</taxon>
        <taxon>Anaerolineales incertae sedis</taxon>
        <taxon>Candidatus Desulfolinea</taxon>
    </lineage>
</organism>
<feature type="domain" description="GH3 C-terminal" evidence="2">
    <location>
        <begin position="437"/>
        <end position="518"/>
    </location>
</feature>
<reference evidence="3 4" key="1">
    <citation type="submission" date="2020-08" db="EMBL/GenBank/DDBJ databases">
        <title>Bridging the membrane lipid divide: bacteria of the FCB group superphylum have the potential to synthesize archaeal ether lipids.</title>
        <authorList>
            <person name="Villanueva L."/>
            <person name="Von Meijenfeldt F.A.B."/>
            <person name="Westbye A.B."/>
            <person name="Yadav S."/>
            <person name="Hopmans E.C."/>
            <person name="Dutilh B.E."/>
            <person name="Sinninghe Damste J.S."/>
        </authorList>
    </citation>
    <scope>NUCLEOTIDE SEQUENCE [LARGE SCALE GENOMIC DNA]</scope>
    <source>
        <strain evidence="3">NIOZ-UU36</strain>
    </source>
</reference>
<dbReference type="GO" id="GO:0016881">
    <property type="term" value="F:acid-amino acid ligase activity"/>
    <property type="evidence" value="ECO:0007669"/>
    <property type="project" value="TreeGrafter"/>
</dbReference>
<dbReference type="InterPro" id="IPR004993">
    <property type="entry name" value="GH3"/>
</dbReference>
<proteinExistence type="predicted"/>
<dbReference type="Pfam" id="PF03321">
    <property type="entry name" value="GH3"/>
    <property type="match status" value="1"/>
</dbReference>
<gene>
    <name evidence="3" type="ORF">H8E29_11240</name>
</gene>
<dbReference type="Gene3D" id="3.40.50.12780">
    <property type="entry name" value="N-terminal domain of ligase-like"/>
    <property type="match status" value="1"/>
</dbReference>
<dbReference type="InterPro" id="IPR055377">
    <property type="entry name" value="GH3_M"/>
</dbReference>
<evidence type="ECO:0000313" key="4">
    <source>
        <dbReference type="Proteomes" id="UP000614469"/>
    </source>
</evidence>
<feature type="domain" description="GH3 middle" evidence="1">
    <location>
        <begin position="313"/>
        <end position="396"/>
    </location>
</feature>